<dbReference type="Proteomes" id="UP000018419">
    <property type="component" value="Unassembled WGS sequence"/>
</dbReference>
<evidence type="ECO:0000313" key="2">
    <source>
        <dbReference type="Proteomes" id="UP000018419"/>
    </source>
</evidence>
<evidence type="ECO:0000313" key="1">
    <source>
        <dbReference type="EMBL" id="EET81344.1"/>
    </source>
</evidence>
<proteinExistence type="predicted"/>
<reference evidence="1 2" key="1">
    <citation type="submission" date="2009-07" db="EMBL/GenBank/DDBJ databases">
        <authorList>
            <person name="Madupu R."/>
            <person name="Durkin A.S."/>
            <person name="Torralba M."/>
            <person name="Methe B."/>
            <person name="Sutton G.G."/>
            <person name="Strausberg R.L."/>
            <person name="Nelson K.E."/>
        </authorList>
    </citation>
    <scope>NUCLEOTIDE SEQUENCE [LARGE SCALE GENOMIC DNA]</scope>
    <source>
        <strain evidence="1 2">SK82</strain>
    </source>
</reference>
<gene>
    <name evidence="1" type="ORF">ACIRA0001_0125</name>
</gene>
<name>A0ABM9YKB4_ACIRA</name>
<comment type="caution">
    <text evidence="1">The sequence shown here is derived from an EMBL/GenBank/DDBJ whole genome shotgun (WGS) entry which is preliminary data.</text>
</comment>
<organism evidence="1 2">
    <name type="scientific">Acinetobacter radioresistens SK82</name>
    <dbReference type="NCBI Taxonomy" id="596318"/>
    <lineage>
        <taxon>Bacteria</taxon>
        <taxon>Pseudomonadati</taxon>
        <taxon>Pseudomonadota</taxon>
        <taxon>Gammaproteobacteria</taxon>
        <taxon>Moraxellales</taxon>
        <taxon>Moraxellaceae</taxon>
        <taxon>Acinetobacter</taxon>
    </lineage>
</organism>
<protein>
    <submittedName>
        <fullName evidence="1">Uncharacterized protein</fullName>
    </submittedName>
</protein>
<dbReference type="EMBL" id="ACVR01000072">
    <property type="protein sequence ID" value="EET81344.1"/>
    <property type="molecule type" value="Genomic_DNA"/>
</dbReference>
<sequence length="53" mass="5853">MGISSSRGDVQNRKICLSQHVLDHFAAQTAARSEFFPIAAKTMKYVCYNSADS</sequence>
<keyword evidence="2" id="KW-1185">Reference proteome</keyword>
<accession>A0ABM9YKB4</accession>